<dbReference type="InterPro" id="IPR002347">
    <property type="entry name" value="SDR_fam"/>
</dbReference>
<comment type="caution">
    <text evidence="5">The sequence shown here is derived from an EMBL/GenBank/DDBJ whole genome shotgun (WGS) entry which is preliminary data.</text>
</comment>
<dbReference type="EMBL" id="BMZA01000035">
    <property type="protein sequence ID" value="GGZ17371.1"/>
    <property type="molecule type" value="Genomic_DNA"/>
</dbReference>
<evidence type="ECO:0000313" key="6">
    <source>
        <dbReference type="Proteomes" id="UP000648075"/>
    </source>
</evidence>
<protein>
    <submittedName>
        <fullName evidence="5">Rhamnolipids biosynthesis 3-oxoacyl-[acyl-carrier-protein] reductase</fullName>
    </submittedName>
</protein>
<dbReference type="FunFam" id="3.40.50.720:FF:000084">
    <property type="entry name" value="Short-chain dehydrogenase reductase"/>
    <property type="match status" value="1"/>
</dbReference>
<sequence length="259" mass="27132">MDISSLFDVRGRSALVTGGSLGIGAMIAEGLVRAGVNVWICSRKAADIAATRDRLSEWGTCHALAADLSQDAGIEAVVRSLGDQPLDILVNNAGASWAAPIEAYPRAGFDKVLNLNVTAPFLLIQRLLPNLRGATSPEAPARIINIASIDGLRPPSLDSFAYSASKAGMIMLTRHLAKALATDGITVNAIAPGIFQSKMTAFWFDEHHPEHVARPSIPLGDRPGTPEDIAGAVLYLASRAGRHVTGAILPVSGGEATID</sequence>
<accession>A0A918PQ24</accession>
<gene>
    <name evidence="5" type="primary">rhlG</name>
    <name evidence="5" type="ORF">GCM10011614_34890</name>
</gene>
<dbReference type="SUPFAM" id="SSF51735">
    <property type="entry name" value="NAD(P)-binding Rossmann-fold domains"/>
    <property type="match status" value="1"/>
</dbReference>
<evidence type="ECO:0000256" key="1">
    <source>
        <dbReference type="ARBA" id="ARBA00006484"/>
    </source>
</evidence>
<keyword evidence="2" id="KW-0521">NADP</keyword>
<name>A0A918PQ24_9SPHN</name>
<dbReference type="PRINTS" id="PR00080">
    <property type="entry name" value="SDRFAMILY"/>
</dbReference>
<dbReference type="InterPro" id="IPR036291">
    <property type="entry name" value="NAD(P)-bd_dom_sf"/>
</dbReference>
<dbReference type="Pfam" id="PF00106">
    <property type="entry name" value="adh_short"/>
    <property type="match status" value="1"/>
</dbReference>
<dbReference type="PANTHER" id="PTHR43618:SF8">
    <property type="entry name" value="7ALPHA-HYDROXYSTEROID DEHYDROGENASE"/>
    <property type="match status" value="1"/>
</dbReference>
<evidence type="ECO:0000313" key="5">
    <source>
        <dbReference type="EMBL" id="GGZ17371.1"/>
    </source>
</evidence>
<keyword evidence="6" id="KW-1185">Reference proteome</keyword>
<dbReference type="AlphaFoldDB" id="A0A918PQ24"/>
<dbReference type="PRINTS" id="PR00081">
    <property type="entry name" value="GDHRDH"/>
</dbReference>
<dbReference type="Gene3D" id="3.40.50.720">
    <property type="entry name" value="NAD(P)-binding Rossmann-like Domain"/>
    <property type="match status" value="1"/>
</dbReference>
<dbReference type="GO" id="GO:0016491">
    <property type="term" value="F:oxidoreductase activity"/>
    <property type="evidence" value="ECO:0007669"/>
    <property type="project" value="UniProtKB-KW"/>
</dbReference>
<organism evidence="5 6">
    <name type="scientific">Novosphingobium colocasiae</name>
    <dbReference type="NCBI Taxonomy" id="1256513"/>
    <lineage>
        <taxon>Bacteria</taxon>
        <taxon>Pseudomonadati</taxon>
        <taxon>Pseudomonadota</taxon>
        <taxon>Alphaproteobacteria</taxon>
        <taxon>Sphingomonadales</taxon>
        <taxon>Sphingomonadaceae</taxon>
        <taxon>Novosphingobium</taxon>
    </lineage>
</organism>
<dbReference type="InterPro" id="IPR020904">
    <property type="entry name" value="Sc_DH/Rdtase_CS"/>
</dbReference>
<keyword evidence="3" id="KW-0560">Oxidoreductase</keyword>
<comment type="similarity">
    <text evidence="1 4">Belongs to the short-chain dehydrogenases/reductases (SDR) family.</text>
</comment>
<reference evidence="5" key="1">
    <citation type="journal article" date="2014" name="Int. J. Syst. Evol. Microbiol.">
        <title>Complete genome sequence of Corynebacterium casei LMG S-19264T (=DSM 44701T), isolated from a smear-ripened cheese.</title>
        <authorList>
            <consortium name="US DOE Joint Genome Institute (JGI-PGF)"/>
            <person name="Walter F."/>
            <person name="Albersmeier A."/>
            <person name="Kalinowski J."/>
            <person name="Ruckert C."/>
        </authorList>
    </citation>
    <scope>NUCLEOTIDE SEQUENCE</scope>
    <source>
        <strain evidence="5">KCTC 32255</strain>
    </source>
</reference>
<evidence type="ECO:0000256" key="4">
    <source>
        <dbReference type="RuleBase" id="RU000363"/>
    </source>
</evidence>
<dbReference type="Proteomes" id="UP000648075">
    <property type="component" value="Unassembled WGS sequence"/>
</dbReference>
<dbReference type="InterPro" id="IPR052178">
    <property type="entry name" value="Sec_Metab_Biosynth_SDR"/>
</dbReference>
<proteinExistence type="inferred from homology"/>
<dbReference type="PANTHER" id="PTHR43618">
    <property type="entry name" value="7-ALPHA-HYDROXYSTEROID DEHYDROGENASE"/>
    <property type="match status" value="1"/>
</dbReference>
<reference evidence="5" key="2">
    <citation type="submission" date="2020-09" db="EMBL/GenBank/DDBJ databases">
        <authorList>
            <person name="Sun Q."/>
            <person name="Kim S."/>
        </authorList>
    </citation>
    <scope>NUCLEOTIDE SEQUENCE</scope>
    <source>
        <strain evidence="5">KCTC 32255</strain>
    </source>
</reference>
<dbReference type="PROSITE" id="PS00061">
    <property type="entry name" value="ADH_SHORT"/>
    <property type="match status" value="1"/>
</dbReference>
<dbReference type="RefSeq" id="WP_229814372.1">
    <property type="nucleotide sequence ID" value="NZ_BMZA01000035.1"/>
</dbReference>
<evidence type="ECO:0000256" key="2">
    <source>
        <dbReference type="ARBA" id="ARBA00022857"/>
    </source>
</evidence>
<evidence type="ECO:0000256" key="3">
    <source>
        <dbReference type="ARBA" id="ARBA00023002"/>
    </source>
</evidence>